<reference evidence="1" key="1">
    <citation type="submission" date="2014-09" db="EMBL/GenBank/DDBJ databases">
        <authorList>
            <person name="Magalhaes I.L.F."/>
            <person name="Oliveira U."/>
            <person name="Santos F.R."/>
            <person name="Vidigal T.H.D.A."/>
            <person name="Brescovit A.D."/>
            <person name="Santos A.J."/>
        </authorList>
    </citation>
    <scope>NUCLEOTIDE SEQUENCE</scope>
    <source>
        <tissue evidence="1">Shoot tissue taken approximately 20 cm above the soil surface</tissue>
    </source>
</reference>
<accession>A0A0A9AXF8</accession>
<protein>
    <submittedName>
        <fullName evidence="1">Uncharacterized protein</fullName>
    </submittedName>
</protein>
<dbReference type="EMBL" id="GBRH01241461">
    <property type="protein sequence ID" value="JAD56434.1"/>
    <property type="molecule type" value="Transcribed_RNA"/>
</dbReference>
<evidence type="ECO:0000313" key="1">
    <source>
        <dbReference type="EMBL" id="JAD56434.1"/>
    </source>
</evidence>
<proteinExistence type="predicted"/>
<reference evidence="1" key="2">
    <citation type="journal article" date="2015" name="Data Brief">
        <title>Shoot transcriptome of the giant reed, Arundo donax.</title>
        <authorList>
            <person name="Barrero R.A."/>
            <person name="Guerrero F.D."/>
            <person name="Moolhuijzen P."/>
            <person name="Goolsby J.A."/>
            <person name="Tidwell J."/>
            <person name="Bellgard S.E."/>
            <person name="Bellgard M.I."/>
        </authorList>
    </citation>
    <scope>NUCLEOTIDE SEQUENCE</scope>
    <source>
        <tissue evidence="1">Shoot tissue taken approximately 20 cm above the soil surface</tissue>
    </source>
</reference>
<dbReference type="AlphaFoldDB" id="A0A0A9AXF8"/>
<sequence length="37" mass="4288">MPIVTMSIIPSEVQINFLVWGINKFHCFKVNRNNLLA</sequence>
<organism evidence="1">
    <name type="scientific">Arundo donax</name>
    <name type="common">Giant reed</name>
    <name type="synonym">Donax arundinaceus</name>
    <dbReference type="NCBI Taxonomy" id="35708"/>
    <lineage>
        <taxon>Eukaryota</taxon>
        <taxon>Viridiplantae</taxon>
        <taxon>Streptophyta</taxon>
        <taxon>Embryophyta</taxon>
        <taxon>Tracheophyta</taxon>
        <taxon>Spermatophyta</taxon>
        <taxon>Magnoliopsida</taxon>
        <taxon>Liliopsida</taxon>
        <taxon>Poales</taxon>
        <taxon>Poaceae</taxon>
        <taxon>PACMAD clade</taxon>
        <taxon>Arundinoideae</taxon>
        <taxon>Arundineae</taxon>
        <taxon>Arundo</taxon>
    </lineage>
</organism>
<name>A0A0A9AXF8_ARUDO</name>